<comment type="similarity">
    <text evidence="1">Belongs to the FAH family.</text>
</comment>
<dbReference type="EMBL" id="CP011058">
    <property type="protein sequence ID" value="AJY75191.1"/>
    <property type="molecule type" value="Genomic_DNA"/>
</dbReference>
<evidence type="ECO:0000313" key="4">
    <source>
        <dbReference type="EMBL" id="AJY75191.1"/>
    </source>
</evidence>
<dbReference type="PANTHER" id="PTHR42796:SF4">
    <property type="entry name" value="FUMARYLACETOACETATE HYDROLASE DOMAIN-CONTAINING PROTEIN 2A"/>
    <property type="match status" value="1"/>
</dbReference>
<proteinExistence type="inferred from homology"/>
<protein>
    <recommendedName>
        <fullName evidence="3">Fumarylacetoacetase-like C-terminal domain-containing protein</fullName>
    </recommendedName>
</protein>
<dbReference type="STRING" id="1126833.VN24_12140"/>
<evidence type="ECO:0000256" key="2">
    <source>
        <dbReference type="ARBA" id="ARBA00022723"/>
    </source>
</evidence>
<gene>
    <name evidence="4" type="ORF">VN24_12140</name>
</gene>
<dbReference type="SUPFAM" id="SSF56529">
    <property type="entry name" value="FAH"/>
    <property type="match status" value="1"/>
</dbReference>
<evidence type="ECO:0000259" key="3">
    <source>
        <dbReference type="Pfam" id="PF01557"/>
    </source>
</evidence>
<dbReference type="InterPro" id="IPR011234">
    <property type="entry name" value="Fumarylacetoacetase-like_C"/>
</dbReference>
<organism evidence="4 5">
    <name type="scientific">Paenibacillus beijingensis</name>
    <dbReference type="NCBI Taxonomy" id="1126833"/>
    <lineage>
        <taxon>Bacteria</taxon>
        <taxon>Bacillati</taxon>
        <taxon>Bacillota</taxon>
        <taxon>Bacilli</taxon>
        <taxon>Bacillales</taxon>
        <taxon>Paenibacillaceae</taxon>
        <taxon>Paenibacillus</taxon>
    </lineage>
</organism>
<keyword evidence="2" id="KW-0479">Metal-binding</keyword>
<dbReference type="InterPro" id="IPR051121">
    <property type="entry name" value="FAH"/>
</dbReference>
<dbReference type="KEGG" id="pbj:VN24_12140"/>
<dbReference type="GO" id="GO:0019752">
    <property type="term" value="P:carboxylic acid metabolic process"/>
    <property type="evidence" value="ECO:0007669"/>
    <property type="project" value="UniProtKB-ARBA"/>
</dbReference>
<feature type="domain" description="Fumarylacetoacetase-like C-terminal" evidence="3">
    <location>
        <begin position="87"/>
        <end position="297"/>
    </location>
</feature>
<dbReference type="Gene3D" id="3.90.850.10">
    <property type="entry name" value="Fumarylacetoacetase-like, C-terminal domain"/>
    <property type="match status" value="1"/>
</dbReference>
<dbReference type="AlphaFoldDB" id="A0A0D5NIW1"/>
<dbReference type="RefSeq" id="WP_045670624.1">
    <property type="nucleotide sequence ID" value="NZ_CP011058.1"/>
</dbReference>
<reference evidence="4 5" key="1">
    <citation type="journal article" date="2015" name="J. Biotechnol.">
        <title>Complete genome sequence of Paenibacillus beijingensis 7188(T) (=DSM 24997(T)), a novel rhizobacterium from jujube garden soil.</title>
        <authorList>
            <person name="Kwak Y."/>
            <person name="Shin J.H."/>
        </authorList>
    </citation>
    <scope>NUCLEOTIDE SEQUENCE [LARGE SCALE GENOMIC DNA]</scope>
    <source>
        <strain evidence="4 5">DSM 24997</strain>
    </source>
</reference>
<accession>A0A0D5NIW1</accession>
<evidence type="ECO:0000313" key="5">
    <source>
        <dbReference type="Proteomes" id="UP000032633"/>
    </source>
</evidence>
<dbReference type="GO" id="GO:0016853">
    <property type="term" value="F:isomerase activity"/>
    <property type="evidence" value="ECO:0007669"/>
    <property type="project" value="UniProtKB-ARBA"/>
</dbReference>
<dbReference type="OrthoDB" id="9805307at2"/>
<name>A0A0D5NIW1_9BACL</name>
<dbReference type="FunFam" id="3.90.850.10:FF:000002">
    <property type="entry name" value="2-hydroxyhepta-2,4-diene-1,7-dioate isomerase"/>
    <property type="match status" value="1"/>
</dbReference>
<dbReference type="InterPro" id="IPR036663">
    <property type="entry name" value="Fumarylacetoacetase_C_sf"/>
</dbReference>
<dbReference type="PANTHER" id="PTHR42796">
    <property type="entry name" value="FUMARYLACETOACETATE HYDROLASE DOMAIN-CONTAINING PROTEIN 2A-RELATED"/>
    <property type="match status" value="1"/>
</dbReference>
<keyword evidence="5" id="KW-1185">Reference proteome</keyword>
<dbReference type="PATRIC" id="fig|1126833.4.peg.2658"/>
<sequence>MKLGTYEQEGKWFAGVIENDGIFPVDQLLEGSPNAARIKDMLEIIEFGEEALGWIREGLENGRSRVRPIPPEQVNVLAPIVLPAKNVFCVGRNYIEHVHEGDRANGVAIGAPKKPIFFTKAPTSVIGDGDPIVYPDCTRKLDYECELAVVIGKQGKDIKEEDVYDYIFGYTIINDVTARDLQDEHGQWFKGKSLDTFCPTGPYIVTKDELEWPLNVSLELRVNGELRQSMVTADMIFHIPRIISELSKGMTLEAGDIIATGTGPGCGFGFEPPKFLNVGDVVEIKVEGIGVLQNPVR</sequence>
<dbReference type="Pfam" id="PF01557">
    <property type="entry name" value="FAA_hydrolase"/>
    <property type="match status" value="1"/>
</dbReference>
<dbReference type="Proteomes" id="UP000032633">
    <property type="component" value="Chromosome"/>
</dbReference>
<dbReference type="HOGENOM" id="CLU_028458_3_1_9"/>
<reference evidence="5" key="2">
    <citation type="submission" date="2015-03" db="EMBL/GenBank/DDBJ databases">
        <title>Genome sequence of Paenibacillus beijingensis strain DSM 24997T.</title>
        <authorList>
            <person name="Kwak Y."/>
            <person name="Shin J.-H."/>
        </authorList>
    </citation>
    <scope>NUCLEOTIDE SEQUENCE [LARGE SCALE GENOMIC DNA]</scope>
    <source>
        <strain evidence="5">DSM 24997</strain>
    </source>
</reference>
<evidence type="ECO:0000256" key="1">
    <source>
        <dbReference type="ARBA" id="ARBA00010211"/>
    </source>
</evidence>
<dbReference type="GO" id="GO:0046872">
    <property type="term" value="F:metal ion binding"/>
    <property type="evidence" value="ECO:0007669"/>
    <property type="project" value="UniProtKB-KW"/>
</dbReference>